<evidence type="ECO:0000256" key="4">
    <source>
        <dbReference type="ARBA" id="ARBA00022692"/>
    </source>
</evidence>
<keyword evidence="8" id="KW-0997">Cell inner membrane</keyword>
<comment type="function">
    <text evidence="8">Involved in formation of the rod shape of the cell. May also contribute to regulation of formation of penicillin-binding proteins.</text>
</comment>
<feature type="transmembrane region" description="Helical" evidence="9">
    <location>
        <begin position="65"/>
        <end position="85"/>
    </location>
</feature>
<dbReference type="EMBL" id="AP027272">
    <property type="protein sequence ID" value="BDX08116.1"/>
    <property type="molecule type" value="Genomic_DNA"/>
</dbReference>
<dbReference type="PANTHER" id="PTHR37484">
    <property type="entry name" value="ROD SHAPE-DETERMINING PROTEIN MRED"/>
    <property type="match status" value="1"/>
</dbReference>
<evidence type="ECO:0000256" key="8">
    <source>
        <dbReference type="PIRNR" id="PIRNR018472"/>
    </source>
</evidence>
<feature type="transmembrane region" description="Helical" evidence="9">
    <location>
        <begin position="131"/>
        <end position="149"/>
    </location>
</feature>
<dbReference type="Proteomes" id="UP001333710">
    <property type="component" value="Chromosome"/>
</dbReference>
<proteinExistence type="inferred from homology"/>
<dbReference type="InterPro" id="IPR007227">
    <property type="entry name" value="Cell_shape_determining_MreD"/>
</dbReference>
<evidence type="ECO:0000256" key="3">
    <source>
        <dbReference type="ARBA" id="ARBA00022475"/>
    </source>
</evidence>
<reference evidence="10" key="1">
    <citation type="submission" date="2023-01" db="EMBL/GenBank/DDBJ databases">
        <title>Complete genome sequence of Planctobacterium marinum strain Dej080120_11.</title>
        <authorList>
            <person name="Ueki S."/>
            <person name="Maruyama F."/>
        </authorList>
    </citation>
    <scope>NUCLEOTIDE SEQUENCE</scope>
    <source>
        <strain evidence="10">Dej080120_11</strain>
    </source>
</reference>
<sequence length="159" mass="18515">MFALKHYVIGLSILVALLLQVMPMPPLVDPYRPDWLMLVIAYWTLALPHRVSIGVAFLNGLILDILLGTTLGVHSLALTAVTYVLAMNYQRLRNYSVWQQAIIVGLIAALYHLLIFWLLRLLNDIDFIFAYMWPVFTSMLIWPWVFSLLRKLRRQFRIT</sequence>
<dbReference type="PIRSF" id="PIRSF018472">
    <property type="entry name" value="MreD_proteobac"/>
    <property type="match status" value="1"/>
</dbReference>
<evidence type="ECO:0000313" key="10">
    <source>
        <dbReference type="EMBL" id="BDX08116.1"/>
    </source>
</evidence>
<comment type="subcellular location">
    <subcellularLocation>
        <location evidence="8">Cell inner membrane</location>
    </subcellularLocation>
    <subcellularLocation>
        <location evidence="1">Cell membrane</location>
        <topology evidence="1">Multi-pass membrane protein</topology>
    </subcellularLocation>
</comment>
<keyword evidence="5 8" id="KW-0133">Cell shape</keyword>
<accession>A0AA48KQT3</accession>
<feature type="transmembrane region" description="Helical" evidence="9">
    <location>
        <begin position="97"/>
        <end position="119"/>
    </location>
</feature>
<dbReference type="RefSeq" id="WP_338294199.1">
    <property type="nucleotide sequence ID" value="NZ_AP027272.1"/>
</dbReference>
<keyword evidence="4 9" id="KW-0812">Transmembrane</keyword>
<organism evidence="10 11">
    <name type="scientific">Planctobacterium marinum</name>
    <dbReference type="NCBI Taxonomy" id="1631968"/>
    <lineage>
        <taxon>Bacteria</taxon>
        <taxon>Pseudomonadati</taxon>
        <taxon>Pseudomonadota</taxon>
        <taxon>Gammaproteobacteria</taxon>
        <taxon>Alteromonadales</taxon>
        <taxon>Alteromonadaceae</taxon>
        <taxon>Planctobacterium</taxon>
    </lineage>
</organism>
<evidence type="ECO:0000313" key="11">
    <source>
        <dbReference type="Proteomes" id="UP001333710"/>
    </source>
</evidence>
<evidence type="ECO:0000256" key="6">
    <source>
        <dbReference type="ARBA" id="ARBA00022989"/>
    </source>
</evidence>
<dbReference type="NCBIfam" id="TIGR03426">
    <property type="entry name" value="shape_MreD"/>
    <property type="match status" value="1"/>
</dbReference>
<gene>
    <name evidence="10" type="primary">mreD</name>
    <name evidence="10" type="ORF">MACH26_36370</name>
</gene>
<protein>
    <recommendedName>
        <fullName evidence="8">Rod shape-determining protein MreD</fullName>
    </recommendedName>
</protein>
<dbReference type="Pfam" id="PF04093">
    <property type="entry name" value="MreD"/>
    <property type="match status" value="1"/>
</dbReference>
<evidence type="ECO:0000256" key="7">
    <source>
        <dbReference type="ARBA" id="ARBA00023136"/>
    </source>
</evidence>
<dbReference type="GO" id="GO:0005886">
    <property type="term" value="C:plasma membrane"/>
    <property type="evidence" value="ECO:0007669"/>
    <property type="project" value="UniProtKB-SubCell"/>
</dbReference>
<dbReference type="GO" id="GO:0008360">
    <property type="term" value="P:regulation of cell shape"/>
    <property type="evidence" value="ECO:0007669"/>
    <property type="project" value="UniProtKB-UniRule"/>
</dbReference>
<dbReference type="InterPro" id="IPR026034">
    <property type="entry name" value="MreD_proteobac"/>
</dbReference>
<keyword evidence="11" id="KW-1185">Reference proteome</keyword>
<evidence type="ECO:0000256" key="5">
    <source>
        <dbReference type="ARBA" id="ARBA00022960"/>
    </source>
</evidence>
<keyword evidence="7 8" id="KW-0472">Membrane</keyword>
<evidence type="ECO:0000256" key="1">
    <source>
        <dbReference type="ARBA" id="ARBA00004651"/>
    </source>
</evidence>
<evidence type="ECO:0000256" key="2">
    <source>
        <dbReference type="ARBA" id="ARBA00007776"/>
    </source>
</evidence>
<keyword evidence="6 9" id="KW-1133">Transmembrane helix</keyword>
<keyword evidence="3 8" id="KW-1003">Cell membrane</keyword>
<evidence type="ECO:0000256" key="9">
    <source>
        <dbReference type="SAM" id="Phobius"/>
    </source>
</evidence>
<dbReference type="KEGG" id="pmaw:MACH26_36370"/>
<comment type="similarity">
    <text evidence="2 8">Belongs to the MreD family.</text>
</comment>
<dbReference type="PANTHER" id="PTHR37484:SF1">
    <property type="entry name" value="ROD SHAPE-DETERMINING PROTEIN MRED"/>
    <property type="match status" value="1"/>
</dbReference>
<feature type="transmembrane region" description="Helical" evidence="9">
    <location>
        <begin position="6"/>
        <end position="23"/>
    </location>
</feature>
<name>A0AA48KQT3_9ALTE</name>
<dbReference type="AlphaFoldDB" id="A0AA48KQT3"/>